<reference evidence="3" key="1">
    <citation type="journal article" date="2006" name="PLoS Biol.">
        <title>Macronuclear genome sequence of the ciliate Tetrahymena thermophila, a model eukaryote.</title>
        <authorList>
            <person name="Eisen J.A."/>
            <person name="Coyne R.S."/>
            <person name="Wu M."/>
            <person name="Wu D."/>
            <person name="Thiagarajan M."/>
            <person name="Wortman J.R."/>
            <person name="Badger J.H."/>
            <person name="Ren Q."/>
            <person name="Amedeo P."/>
            <person name="Jones K.M."/>
            <person name="Tallon L.J."/>
            <person name="Delcher A.L."/>
            <person name="Salzberg S.L."/>
            <person name="Silva J.C."/>
            <person name="Haas B.J."/>
            <person name="Majoros W.H."/>
            <person name="Farzad M."/>
            <person name="Carlton J.M."/>
            <person name="Smith R.K. Jr."/>
            <person name="Garg J."/>
            <person name="Pearlman R.E."/>
            <person name="Karrer K.M."/>
            <person name="Sun L."/>
            <person name="Manning G."/>
            <person name="Elde N.C."/>
            <person name="Turkewitz A.P."/>
            <person name="Asai D.J."/>
            <person name="Wilkes D.E."/>
            <person name="Wang Y."/>
            <person name="Cai H."/>
            <person name="Collins K."/>
            <person name="Stewart B.A."/>
            <person name="Lee S.R."/>
            <person name="Wilamowska K."/>
            <person name="Weinberg Z."/>
            <person name="Ruzzo W.L."/>
            <person name="Wloga D."/>
            <person name="Gaertig J."/>
            <person name="Frankel J."/>
            <person name="Tsao C.-C."/>
            <person name="Gorovsky M.A."/>
            <person name="Keeling P.J."/>
            <person name="Waller R.F."/>
            <person name="Patron N.J."/>
            <person name="Cherry J.M."/>
            <person name="Stover N.A."/>
            <person name="Krieger C.J."/>
            <person name="del Toro C."/>
            <person name="Ryder H.F."/>
            <person name="Williamson S.C."/>
            <person name="Barbeau R.A."/>
            <person name="Hamilton E.P."/>
            <person name="Orias E."/>
        </authorList>
    </citation>
    <scope>NUCLEOTIDE SEQUENCE [LARGE SCALE GENOMIC DNA]</scope>
    <source>
        <strain evidence="3">SB210</strain>
    </source>
</reference>
<dbReference type="EMBL" id="GG662245">
    <property type="protein sequence ID" value="EAS07163.1"/>
    <property type="molecule type" value="Genomic_DNA"/>
</dbReference>
<dbReference type="Pfam" id="PF01419">
    <property type="entry name" value="Jacalin"/>
    <property type="match status" value="1"/>
</dbReference>
<dbReference type="Gene3D" id="2.100.10.30">
    <property type="entry name" value="Jacalin-like lectin domain"/>
    <property type="match status" value="1"/>
</dbReference>
<dbReference type="RefSeq" id="XP_001027405.1">
    <property type="nucleotide sequence ID" value="XM_001027405.1"/>
</dbReference>
<dbReference type="InterPro" id="IPR001229">
    <property type="entry name" value="Jacalin-like_lectin_dom"/>
</dbReference>
<name>I7MMX5_TETTS</name>
<accession>I7MMX5</accession>
<evidence type="ECO:0000313" key="2">
    <source>
        <dbReference type="EMBL" id="EAS07163.1"/>
    </source>
</evidence>
<dbReference type="KEGG" id="tet:TTHERM_00646960"/>
<dbReference type="InterPro" id="IPR036404">
    <property type="entry name" value="Jacalin-like_lectin_dom_sf"/>
</dbReference>
<feature type="domain" description="Jacalin-type lectin" evidence="1">
    <location>
        <begin position="95"/>
        <end position="233"/>
    </location>
</feature>
<evidence type="ECO:0000313" key="3">
    <source>
        <dbReference type="Proteomes" id="UP000009168"/>
    </source>
</evidence>
<dbReference type="InParanoid" id="I7MMX5"/>
<proteinExistence type="predicted"/>
<evidence type="ECO:0000259" key="1">
    <source>
        <dbReference type="PROSITE" id="PS51752"/>
    </source>
</evidence>
<organism evidence="2 3">
    <name type="scientific">Tetrahymena thermophila (strain SB210)</name>
    <dbReference type="NCBI Taxonomy" id="312017"/>
    <lineage>
        <taxon>Eukaryota</taxon>
        <taxon>Sar</taxon>
        <taxon>Alveolata</taxon>
        <taxon>Ciliophora</taxon>
        <taxon>Intramacronucleata</taxon>
        <taxon>Oligohymenophorea</taxon>
        <taxon>Hymenostomatida</taxon>
        <taxon>Tetrahymenina</taxon>
        <taxon>Tetrahymenidae</taxon>
        <taxon>Tetrahymena</taxon>
    </lineage>
</organism>
<dbReference type="GeneID" id="7833607"/>
<dbReference type="SUPFAM" id="SSF51101">
    <property type="entry name" value="Mannose-binding lectins"/>
    <property type="match status" value="1"/>
</dbReference>
<dbReference type="HOGENOM" id="CLU_1040064_0_0_1"/>
<dbReference type="AlphaFoldDB" id="I7MMX5"/>
<protein>
    <submittedName>
        <fullName evidence="2">Jacalin-like lectin domain protein</fullName>
    </submittedName>
</protein>
<dbReference type="Proteomes" id="UP000009168">
    <property type="component" value="Unassembled WGS sequence"/>
</dbReference>
<keyword evidence="3" id="KW-1185">Reference proteome</keyword>
<sequence>MFKAIGNFFHKINEKNEEFVRSQQNQNIAQQQHLCHKCNKCQQSCMCNQGQYPPPPQFQPEFNNTHSQNSFYNKTKLSMRSKYSEMVGRDSHFYSNFFDHYEQSNIDKKFYDVSRCELKSITIYHTDSMIVGIQCTYKVGFDTVTVCSRGTYQGYVNASTIELQFGEHIESISGRSGDSIDRLEIKTSQRKLEVGGQGGQPFKNILKERGFVTINNFGGSTRQFLDSLYIVFS</sequence>
<dbReference type="OrthoDB" id="327349at2759"/>
<dbReference type="PROSITE" id="PS51752">
    <property type="entry name" value="JACALIN_LECTIN"/>
    <property type="match status" value="1"/>
</dbReference>
<gene>
    <name evidence="2" type="ORF">TTHERM_00646960</name>
</gene>